<evidence type="ECO:0000313" key="3">
    <source>
        <dbReference type="Proteomes" id="UP000243498"/>
    </source>
</evidence>
<feature type="compositionally biased region" description="Polar residues" evidence="1">
    <location>
        <begin position="126"/>
        <end position="139"/>
    </location>
</feature>
<feature type="region of interest" description="Disordered" evidence="1">
    <location>
        <begin position="331"/>
        <end position="418"/>
    </location>
</feature>
<feature type="region of interest" description="Disordered" evidence="1">
    <location>
        <begin position="1"/>
        <end position="240"/>
    </location>
</feature>
<feature type="compositionally biased region" description="Polar residues" evidence="1">
    <location>
        <begin position="334"/>
        <end position="346"/>
    </location>
</feature>
<comment type="caution">
    <text evidence="2">The sequence shown here is derived from an EMBL/GenBank/DDBJ whole genome shotgun (WGS) entry which is preliminary data.</text>
</comment>
<reference evidence="2 3" key="1">
    <citation type="journal article" date="2016" name="Genome Biol. Evol.">
        <title>Divergent and convergent evolution of fungal pathogenicity.</title>
        <authorList>
            <person name="Shang Y."/>
            <person name="Xiao G."/>
            <person name="Zheng P."/>
            <person name="Cen K."/>
            <person name="Zhan S."/>
            <person name="Wang C."/>
        </authorList>
    </citation>
    <scope>NUCLEOTIDE SEQUENCE [LARGE SCALE GENOMIC DNA]</scope>
    <source>
        <strain evidence="2 3">RCEF 4871</strain>
    </source>
</reference>
<feature type="compositionally biased region" description="Pro residues" evidence="1">
    <location>
        <begin position="396"/>
        <end position="411"/>
    </location>
</feature>
<feature type="compositionally biased region" description="Low complexity" evidence="1">
    <location>
        <begin position="151"/>
        <end position="171"/>
    </location>
</feature>
<dbReference type="OMA" id="MKNGWHP"/>
<feature type="compositionally biased region" description="Low complexity" evidence="1">
    <location>
        <begin position="386"/>
        <end position="395"/>
    </location>
</feature>
<feature type="compositionally biased region" description="Basic residues" evidence="1">
    <location>
        <begin position="372"/>
        <end position="385"/>
    </location>
</feature>
<sequence length="418" mass="42849">MSSQFKDIMKNGWHPEKSGTGIRGSVSGLMGRNKDKEDSSSNHVARPLTDLTDPASFAPPPRRTGSGLAPAPSPVSTKRKVVPAPSTYADPRAGHVEPPPRNTGTEKQDDAADPTRKERGVEQSRMYRSNTTGLSTNSLPRPPGRRDGADGRSPPSYAAATSGAAASNSLPPSLPPRLPPRGAAATSEKNGGLGEGAMNRLGAAGISVPSLGIGHGSAANSASPSPPPPSGAGRWGAQVEDELQNRFSKTATPSAQEAQQFNKGTTWAQKQAALKTASSFQKDPTSVSLSDAKAAVGTANNFRQRHGQQVAAGGKAASSFNQKYRIADKLGAYTGSQATPTTQHESSPPPLPGPCAGVADDMAQTTVPGLAGKKKPPPPPPKKKPGLAAAAAAAVNPPPASRGEDAPPPVPLSTRPQF</sequence>
<proteinExistence type="predicted"/>
<name>A0A166W6Y9_METRR</name>
<gene>
    <name evidence="2" type="ORF">NOR_08481</name>
</gene>
<dbReference type="AlphaFoldDB" id="A0A166W6Y9"/>
<dbReference type="Proteomes" id="UP000243498">
    <property type="component" value="Unassembled WGS sequence"/>
</dbReference>
<accession>A0A166W6Y9</accession>
<organism evidence="2 3">
    <name type="scientific">Metarhizium rileyi (strain RCEF 4871)</name>
    <name type="common">Nomuraea rileyi</name>
    <dbReference type="NCBI Taxonomy" id="1649241"/>
    <lineage>
        <taxon>Eukaryota</taxon>
        <taxon>Fungi</taxon>
        <taxon>Dikarya</taxon>
        <taxon>Ascomycota</taxon>
        <taxon>Pezizomycotina</taxon>
        <taxon>Sordariomycetes</taxon>
        <taxon>Hypocreomycetidae</taxon>
        <taxon>Hypocreales</taxon>
        <taxon>Clavicipitaceae</taxon>
        <taxon>Metarhizium</taxon>
    </lineage>
</organism>
<dbReference type="EMBL" id="AZHC01000054">
    <property type="protein sequence ID" value="OAA34406.1"/>
    <property type="molecule type" value="Genomic_DNA"/>
</dbReference>
<evidence type="ECO:0000313" key="2">
    <source>
        <dbReference type="EMBL" id="OAA34406.1"/>
    </source>
</evidence>
<feature type="compositionally biased region" description="Basic and acidic residues" evidence="1">
    <location>
        <begin position="7"/>
        <end position="17"/>
    </location>
</feature>
<dbReference type="STRING" id="1081105.A0A166W6Y9"/>
<keyword evidence="3" id="KW-1185">Reference proteome</keyword>
<evidence type="ECO:0000256" key="1">
    <source>
        <dbReference type="SAM" id="MobiDB-lite"/>
    </source>
</evidence>
<dbReference type="OrthoDB" id="3357271at2759"/>
<feature type="compositionally biased region" description="Basic and acidic residues" evidence="1">
    <location>
        <begin position="104"/>
        <end position="122"/>
    </location>
</feature>
<protein>
    <submittedName>
        <fullName evidence="2">GMP synthase</fullName>
    </submittedName>
</protein>